<dbReference type="InterPro" id="IPR011006">
    <property type="entry name" value="CheY-like_superfamily"/>
</dbReference>
<dbReference type="InterPro" id="IPR024181">
    <property type="entry name" value="Chemotax_regulator_CheV"/>
</dbReference>
<feature type="domain" description="CheW-like" evidence="3">
    <location>
        <begin position="19"/>
        <end position="159"/>
    </location>
</feature>
<dbReference type="PROSITE" id="PS50110">
    <property type="entry name" value="RESPONSE_REGULATORY"/>
    <property type="match status" value="1"/>
</dbReference>
<dbReference type="Gene3D" id="2.30.30.40">
    <property type="entry name" value="SH3 Domains"/>
    <property type="match status" value="1"/>
</dbReference>
<keyword evidence="5" id="KW-1185">Reference proteome</keyword>
<dbReference type="PROSITE" id="PS50851">
    <property type="entry name" value="CHEW"/>
    <property type="match status" value="1"/>
</dbReference>
<evidence type="ECO:0000313" key="5">
    <source>
        <dbReference type="Proteomes" id="UP000242432"/>
    </source>
</evidence>
<name>A0A1T4V7J3_9GAMM</name>
<feature type="modified residue" description="4-aspartylphosphate" evidence="1">
    <location>
        <position position="240"/>
    </location>
</feature>
<evidence type="ECO:0000256" key="1">
    <source>
        <dbReference type="PROSITE-ProRule" id="PRU00169"/>
    </source>
</evidence>
<evidence type="ECO:0000259" key="2">
    <source>
        <dbReference type="PROSITE" id="PS50110"/>
    </source>
</evidence>
<dbReference type="EMBL" id="FUXX01000012">
    <property type="protein sequence ID" value="SKA60948.1"/>
    <property type="molecule type" value="Genomic_DNA"/>
</dbReference>
<dbReference type="GO" id="GO:0006935">
    <property type="term" value="P:chemotaxis"/>
    <property type="evidence" value="ECO:0007669"/>
    <property type="project" value="InterPro"/>
</dbReference>
<protein>
    <submittedName>
        <fullName evidence="4">Two-component system, chemotaxis family, response regulator CheV</fullName>
    </submittedName>
</protein>
<dbReference type="STRING" id="83771.SAMN02910357_01103"/>
<proteinExistence type="predicted"/>
<reference evidence="5" key="1">
    <citation type="submission" date="2017-02" db="EMBL/GenBank/DDBJ databases">
        <authorList>
            <person name="Varghese N."/>
            <person name="Submissions S."/>
        </authorList>
    </citation>
    <scope>NUCLEOTIDE SEQUENCE [LARGE SCALE GENOMIC DNA]</scope>
    <source>
        <strain evidence="5">DSM 3072</strain>
    </source>
</reference>
<evidence type="ECO:0000313" key="4">
    <source>
        <dbReference type="EMBL" id="SKA60948.1"/>
    </source>
</evidence>
<evidence type="ECO:0000259" key="3">
    <source>
        <dbReference type="PROSITE" id="PS50851"/>
    </source>
</evidence>
<dbReference type="PANTHER" id="PTHR47233:SF3">
    <property type="entry name" value="CHEMOTAXIS PROTEIN CHEV"/>
    <property type="match status" value="1"/>
</dbReference>
<dbReference type="Gene3D" id="2.40.50.180">
    <property type="entry name" value="CheA-289, Domain 4"/>
    <property type="match status" value="1"/>
</dbReference>
<dbReference type="SMART" id="SM00448">
    <property type="entry name" value="REC"/>
    <property type="match status" value="1"/>
</dbReference>
<accession>A0A1T4V7J3</accession>
<feature type="domain" description="Response regulatory" evidence="2">
    <location>
        <begin position="184"/>
        <end position="307"/>
    </location>
</feature>
<sequence>MAGLIDSIEQKTGIVGQNRMEMLLFRLPNNPQLYGLNVFKILEIVHCPPITVLPKLHKSVIGVIDARGITSSVIDLSFAMGGPVTRNLDKQLLLMTEYNKSIQGFVVNRVERIVDISWDKIKPAPQGVGQKSYLVAVTEFDKELVEIIDVEKILSEISPDKKVIADHPDDVKAHLQEIIRPNAKILVADDSKIALKQTVNTVKSLGLEAIEAHDGKQALDIINKYQAEGKLSEIELLISDVEMPELDGYSLSSAIRHNPLLKEIYVILHTSISGVFNESMLKRAGANGFIAKFDPDILSTTIINAIESLHNGFNPAEGVLENIDKAKEASDSFKYDKSKGS</sequence>
<keyword evidence="1" id="KW-0597">Phosphoprotein</keyword>
<dbReference type="AlphaFoldDB" id="A0A1T4V7J3"/>
<dbReference type="Pfam" id="PF01584">
    <property type="entry name" value="CheW"/>
    <property type="match status" value="1"/>
</dbReference>
<dbReference type="RefSeq" id="WP_078928506.1">
    <property type="nucleotide sequence ID" value="NZ_FUXX01000012.1"/>
</dbReference>
<dbReference type="Gene3D" id="3.40.50.2300">
    <property type="match status" value="1"/>
</dbReference>
<dbReference type="InterPro" id="IPR002545">
    <property type="entry name" value="CheW-lke_dom"/>
</dbReference>
<dbReference type="SUPFAM" id="SSF52172">
    <property type="entry name" value="CheY-like"/>
    <property type="match status" value="1"/>
</dbReference>
<gene>
    <name evidence="4" type="ORF">SAMN02745213_00987</name>
</gene>
<dbReference type="PIRSF" id="PIRSF002867">
    <property type="entry name" value="CheV"/>
    <property type="match status" value="1"/>
</dbReference>
<dbReference type="PANTHER" id="PTHR47233">
    <property type="entry name" value="CHEMOTAXIS PROTEIN CHEV"/>
    <property type="match status" value="1"/>
</dbReference>
<dbReference type="Proteomes" id="UP000242432">
    <property type="component" value="Unassembled WGS sequence"/>
</dbReference>
<dbReference type="SUPFAM" id="SSF50341">
    <property type="entry name" value="CheW-like"/>
    <property type="match status" value="1"/>
</dbReference>
<dbReference type="SMART" id="SM00260">
    <property type="entry name" value="CheW"/>
    <property type="match status" value="1"/>
</dbReference>
<dbReference type="InterPro" id="IPR001789">
    <property type="entry name" value="Sig_transdc_resp-reg_receiver"/>
</dbReference>
<organism evidence="4 5">
    <name type="scientific">Succinivibrio dextrinosolvens DSM 3072</name>
    <dbReference type="NCBI Taxonomy" id="1123324"/>
    <lineage>
        <taxon>Bacteria</taxon>
        <taxon>Pseudomonadati</taxon>
        <taxon>Pseudomonadota</taxon>
        <taxon>Gammaproteobacteria</taxon>
        <taxon>Aeromonadales</taxon>
        <taxon>Succinivibrionaceae</taxon>
        <taxon>Succinivibrio</taxon>
    </lineage>
</organism>
<dbReference type="GO" id="GO:0000160">
    <property type="term" value="P:phosphorelay signal transduction system"/>
    <property type="evidence" value="ECO:0007669"/>
    <property type="project" value="InterPro"/>
</dbReference>
<dbReference type="InterPro" id="IPR036061">
    <property type="entry name" value="CheW-like_dom_sf"/>
</dbReference>
<dbReference type="Pfam" id="PF00072">
    <property type="entry name" value="Response_reg"/>
    <property type="match status" value="1"/>
</dbReference>